<name>A0AA41YPN9_9PROT</name>
<reference evidence="1" key="1">
    <citation type="submission" date="2022-09" db="EMBL/GenBank/DDBJ databases">
        <title>Rhodovastum sp. nov. RN2-1 isolated from soil in Seongnam, South Korea.</title>
        <authorList>
            <person name="Le N.T."/>
        </authorList>
    </citation>
    <scope>NUCLEOTIDE SEQUENCE</scope>
    <source>
        <strain evidence="1">RN2-1</strain>
    </source>
</reference>
<dbReference type="SUPFAM" id="SSF160272">
    <property type="entry name" value="Shew3726-like"/>
    <property type="match status" value="1"/>
</dbReference>
<dbReference type="EMBL" id="JAPDNT010000054">
    <property type="protein sequence ID" value="MCW3477809.1"/>
    <property type="molecule type" value="Genomic_DNA"/>
</dbReference>
<dbReference type="InterPro" id="IPR009962">
    <property type="entry name" value="DUF1488"/>
</dbReference>
<protein>
    <submittedName>
        <fullName evidence="1">DUF1488 domain-containing protein</fullName>
    </submittedName>
</protein>
<gene>
    <name evidence="1" type="ORF">OL599_24990</name>
</gene>
<comment type="caution">
    <text evidence="1">The sequence shown here is derived from an EMBL/GenBank/DDBJ whole genome shotgun (WGS) entry which is preliminary data.</text>
</comment>
<dbReference type="Pfam" id="PF07369">
    <property type="entry name" value="DUF1488"/>
    <property type="match status" value="1"/>
</dbReference>
<reference evidence="1" key="2">
    <citation type="submission" date="2022-10" db="EMBL/GenBank/DDBJ databases">
        <authorList>
            <person name="Trinh H.N."/>
        </authorList>
    </citation>
    <scope>NUCLEOTIDE SEQUENCE</scope>
    <source>
        <strain evidence="1">RN2-1</strain>
    </source>
</reference>
<dbReference type="InterPro" id="IPR036692">
    <property type="entry name" value="Shew3726-like_sf"/>
</dbReference>
<dbReference type="AlphaFoldDB" id="A0AA41YPN9"/>
<dbReference type="Proteomes" id="UP001165679">
    <property type="component" value="Unassembled WGS sequence"/>
</dbReference>
<organism evidence="1 2">
    <name type="scientific">Limobrevibacterium gyesilva</name>
    <dbReference type="NCBI Taxonomy" id="2991712"/>
    <lineage>
        <taxon>Bacteria</taxon>
        <taxon>Pseudomonadati</taxon>
        <taxon>Pseudomonadota</taxon>
        <taxon>Alphaproteobacteria</taxon>
        <taxon>Acetobacterales</taxon>
        <taxon>Acetobacteraceae</taxon>
        <taxon>Limobrevibacterium</taxon>
    </lineage>
</organism>
<evidence type="ECO:0000313" key="1">
    <source>
        <dbReference type="EMBL" id="MCW3477809.1"/>
    </source>
</evidence>
<evidence type="ECO:0000313" key="2">
    <source>
        <dbReference type="Proteomes" id="UP001165679"/>
    </source>
</evidence>
<proteinExistence type="predicted"/>
<dbReference type="Gene3D" id="3.30.160.140">
    <property type="entry name" value="Shew3726-like"/>
    <property type="match status" value="1"/>
</dbReference>
<keyword evidence="2" id="KW-1185">Reference proteome</keyword>
<sequence length="112" mass="12363">MNAPGSKPAPSPPPAVMPPRWDRNRVLFEIVQNGQAVECAISRQALQDLSARRYAKPDELLASFAKLRKRVERIARSKLRTRSDAIEGLVTIWSGDVDDFDAAPPAPESRAV</sequence>
<accession>A0AA41YPN9</accession>